<gene>
    <name evidence="5" type="ORF">D0Z08_17000</name>
</gene>
<dbReference type="PROSITE" id="PS00622">
    <property type="entry name" value="HTH_LUXR_1"/>
    <property type="match status" value="1"/>
</dbReference>
<reference evidence="5 6" key="1">
    <citation type="submission" date="2018-09" db="EMBL/GenBank/DDBJ databases">
        <title>Genome sequencing of Nocardioides immobilis CCTCC AB 2017083 for comparison to Nocardioides silvaticus.</title>
        <authorList>
            <person name="Li C."/>
            <person name="Wang G."/>
        </authorList>
    </citation>
    <scope>NUCLEOTIDE SEQUENCE [LARGE SCALE GENOMIC DNA]</scope>
    <source>
        <strain evidence="5 6">CCTCC AB 2017083</strain>
    </source>
</reference>
<comment type="caution">
    <text evidence="5">The sequence shown here is derived from an EMBL/GenBank/DDBJ whole genome shotgun (WGS) entry which is preliminary data.</text>
</comment>
<dbReference type="OrthoDB" id="3790934at2"/>
<dbReference type="RefSeq" id="WP_118926432.1">
    <property type="nucleotide sequence ID" value="NZ_QXGH01000020.1"/>
</dbReference>
<evidence type="ECO:0000256" key="2">
    <source>
        <dbReference type="ARBA" id="ARBA00023125"/>
    </source>
</evidence>
<organism evidence="5 6">
    <name type="scientific">Nocardioides immobilis</name>
    <dbReference type="NCBI Taxonomy" id="2049295"/>
    <lineage>
        <taxon>Bacteria</taxon>
        <taxon>Bacillati</taxon>
        <taxon>Actinomycetota</taxon>
        <taxon>Actinomycetes</taxon>
        <taxon>Propionibacteriales</taxon>
        <taxon>Nocardioidaceae</taxon>
        <taxon>Nocardioides</taxon>
    </lineage>
</organism>
<keyword evidence="2" id="KW-0238">DNA-binding</keyword>
<dbReference type="EMBL" id="QXGH01000020">
    <property type="protein sequence ID" value="RHW26020.1"/>
    <property type="molecule type" value="Genomic_DNA"/>
</dbReference>
<keyword evidence="3" id="KW-0804">Transcription</keyword>
<dbReference type="GO" id="GO:0003677">
    <property type="term" value="F:DNA binding"/>
    <property type="evidence" value="ECO:0007669"/>
    <property type="project" value="UniProtKB-KW"/>
</dbReference>
<dbReference type="Proteomes" id="UP000283644">
    <property type="component" value="Unassembled WGS sequence"/>
</dbReference>
<evidence type="ECO:0000256" key="1">
    <source>
        <dbReference type="ARBA" id="ARBA00023015"/>
    </source>
</evidence>
<evidence type="ECO:0000259" key="4">
    <source>
        <dbReference type="PROSITE" id="PS50043"/>
    </source>
</evidence>
<keyword evidence="1" id="KW-0805">Transcription regulation</keyword>
<dbReference type="Gene3D" id="1.10.10.10">
    <property type="entry name" value="Winged helix-like DNA-binding domain superfamily/Winged helix DNA-binding domain"/>
    <property type="match status" value="1"/>
</dbReference>
<keyword evidence="6" id="KW-1185">Reference proteome</keyword>
<dbReference type="PANTHER" id="PTHR44688:SF16">
    <property type="entry name" value="DNA-BINDING TRANSCRIPTIONAL ACTIVATOR DEVR_DOSR"/>
    <property type="match status" value="1"/>
</dbReference>
<dbReference type="InterPro" id="IPR000792">
    <property type="entry name" value="Tscrpt_reg_LuxR_C"/>
</dbReference>
<dbReference type="CDD" id="cd06170">
    <property type="entry name" value="LuxR_C_like"/>
    <property type="match status" value="1"/>
</dbReference>
<sequence length="86" mass="9646">MTLAISEPRAHLPVRRLDRLSRRELEVLELIAEGFSNAAIAAELYVAGKTVETVCSNIFRKLELHPSDHVNRRVLAVLVLLRETAS</sequence>
<feature type="domain" description="HTH luxR-type" evidence="4">
    <location>
        <begin position="13"/>
        <end position="83"/>
    </location>
</feature>
<proteinExistence type="predicted"/>
<evidence type="ECO:0000256" key="3">
    <source>
        <dbReference type="ARBA" id="ARBA00023163"/>
    </source>
</evidence>
<dbReference type="Pfam" id="PF00196">
    <property type="entry name" value="GerE"/>
    <property type="match status" value="1"/>
</dbReference>
<protein>
    <submittedName>
        <fullName evidence="5">LuxR family transcriptional regulator</fullName>
    </submittedName>
</protein>
<dbReference type="SUPFAM" id="SSF46894">
    <property type="entry name" value="C-terminal effector domain of the bipartite response regulators"/>
    <property type="match status" value="1"/>
</dbReference>
<accession>A0A417Y043</accession>
<name>A0A417Y043_9ACTN</name>
<dbReference type="InterPro" id="IPR036388">
    <property type="entry name" value="WH-like_DNA-bd_sf"/>
</dbReference>
<evidence type="ECO:0000313" key="6">
    <source>
        <dbReference type="Proteomes" id="UP000283644"/>
    </source>
</evidence>
<dbReference type="PROSITE" id="PS50043">
    <property type="entry name" value="HTH_LUXR_2"/>
    <property type="match status" value="1"/>
</dbReference>
<dbReference type="PANTHER" id="PTHR44688">
    <property type="entry name" value="DNA-BINDING TRANSCRIPTIONAL ACTIVATOR DEVR_DOSR"/>
    <property type="match status" value="1"/>
</dbReference>
<evidence type="ECO:0000313" key="5">
    <source>
        <dbReference type="EMBL" id="RHW26020.1"/>
    </source>
</evidence>
<dbReference type="SMART" id="SM00421">
    <property type="entry name" value="HTH_LUXR"/>
    <property type="match status" value="1"/>
</dbReference>
<dbReference type="PRINTS" id="PR00038">
    <property type="entry name" value="HTHLUXR"/>
</dbReference>
<dbReference type="GO" id="GO:0006355">
    <property type="term" value="P:regulation of DNA-templated transcription"/>
    <property type="evidence" value="ECO:0007669"/>
    <property type="project" value="InterPro"/>
</dbReference>
<dbReference type="AlphaFoldDB" id="A0A417Y043"/>
<dbReference type="InterPro" id="IPR016032">
    <property type="entry name" value="Sig_transdc_resp-reg_C-effctor"/>
</dbReference>